<keyword evidence="4" id="KW-1185">Reference proteome</keyword>
<evidence type="ECO:0000313" key="4">
    <source>
        <dbReference type="Proteomes" id="UP000253664"/>
    </source>
</evidence>
<dbReference type="AlphaFoldDB" id="A0A367L3A9"/>
<keyword evidence="2" id="KW-0732">Signal</keyword>
<evidence type="ECO:0000256" key="1">
    <source>
        <dbReference type="SAM" id="MobiDB-lite"/>
    </source>
</evidence>
<feature type="compositionally biased region" description="Polar residues" evidence="1">
    <location>
        <begin position="428"/>
        <end position="438"/>
    </location>
</feature>
<feature type="compositionally biased region" description="Polar residues" evidence="1">
    <location>
        <begin position="143"/>
        <end position="155"/>
    </location>
</feature>
<dbReference type="Proteomes" id="UP000253664">
    <property type="component" value="Unassembled WGS sequence"/>
</dbReference>
<feature type="region of interest" description="Disordered" evidence="1">
    <location>
        <begin position="58"/>
        <end position="281"/>
    </location>
</feature>
<organism evidence="3 4">
    <name type="scientific">Ophiocordyceps polyrhachis-furcata BCC 54312</name>
    <dbReference type="NCBI Taxonomy" id="1330021"/>
    <lineage>
        <taxon>Eukaryota</taxon>
        <taxon>Fungi</taxon>
        <taxon>Dikarya</taxon>
        <taxon>Ascomycota</taxon>
        <taxon>Pezizomycotina</taxon>
        <taxon>Sordariomycetes</taxon>
        <taxon>Hypocreomycetidae</taxon>
        <taxon>Hypocreales</taxon>
        <taxon>Ophiocordycipitaceae</taxon>
        <taxon>Ophiocordyceps</taxon>
    </lineage>
</organism>
<feature type="non-terminal residue" evidence="3">
    <location>
        <position position="673"/>
    </location>
</feature>
<dbReference type="STRING" id="1330021.A0A367L3A9"/>
<feature type="region of interest" description="Disordered" evidence="1">
    <location>
        <begin position="407"/>
        <end position="453"/>
    </location>
</feature>
<sequence length="673" mass="74022">MPTTLQAVFCLALLLSPWPALISAVPLDSEDDNNNNPSLPPLSIDNSSHPLLLLLLKRSPIRQPKNPPATRGPPEVDEDGYLRPAAPRSGTYENVRPIHPGTRPRQPSPTPPSSRRPRMRFLTEPQRPSRLRRMAAFFHGLVSPNQGRPWPQSSPRQRHRQDSPERSMRRFPDEIPLPGEESRALLSFGRQDQDSSTTAPALPPPRMRQRPKPTAPRPQDIEQGTTEPSSVCPPLEEAGKEKGPVKLKAWPESLPTGRRPRHWPRIATDREDDDDRSDNDRVYRFQDRNGQVHWSFPSPDSVFLLDSTTPADLFPHPSPSRLLPPPRPTGYSPDGVPQYEHWLWVTRSGDGQRAFQLVPKAAGCYTPLRGSIGSTEGFCDNEDAKPVEAGYIPLLFRFPGATGSEWHFAPQPASASPSPEPIAGPSRPRQTTSLTTAQGGRNGRGGGGRKTGKGAVAEDFSLVLSRLLTFLLSSGLSLAQAQAINQGLQNMQGSTGELVQSLLYDIFTYVGCFVEYDGYLPDNVGALVVAYMPHLVDVILMLLHSTTPSNNGHRSKRGEATTSLSTDRLAEGFCTRFRTCQMGIPEDFQTSLYLDCARSTAGDPVDLSLNMFSRKAVCDAFAKAENRTGMLPAIDIDCSWDQDPAKQHPSVYMCNNNNFQGPCTTVAASLGQC</sequence>
<evidence type="ECO:0000256" key="2">
    <source>
        <dbReference type="SAM" id="SignalP"/>
    </source>
</evidence>
<feature type="compositionally biased region" description="Low complexity" evidence="1">
    <location>
        <begin position="409"/>
        <end position="426"/>
    </location>
</feature>
<feature type="compositionally biased region" description="Gly residues" evidence="1">
    <location>
        <begin position="440"/>
        <end position="449"/>
    </location>
</feature>
<feature type="signal peptide" evidence="2">
    <location>
        <begin position="1"/>
        <end position="24"/>
    </location>
</feature>
<proteinExistence type="predicted"/>
<accession>A0A367L3A9</accession>
<name>A0A367L3A9_9HYPO</name>
<dbReference type="EMBL" id="LKCN02000017">
    <property type="protein sequence ID" value="RCI08916.1"/>
    <property type="molecule type" value="Genomic_DNA"/>
</dbReference>
<gene>
    <name evidence="3" type="ORF">L249_4935</name>
</gene>
<reference evidence="3 4" key="1">
    <citation type="journal article" date="2015" name="BMC Genomics">
        <title>Insights from the genome of Ophiocordyceps polyrhachis-furcata to pathogenicity and host specificity in insect fungi.</title>
        <authorList>
            <person name="Wichadakul D."/>
            <person name="Kobmoo N."/>
            <person name="Ingsriswang S."/>
            <person name="Tangphatsornruang S."/>
            <person name="Chantasingh D."/>
            <person name="Luangsa-ard J.J."/>
            <person name="Eurwilaichitr L."/>
        </authorList>
    </citation>
    <scope>NUCLEOTIDE SEQUENCE [LARGE SCALE GENOMIC DNA]</scope>
    <source>
        <strain evidence="3 4">BCC 54312</strain>
    </source>
</reference>
<feature type="chain" id="PRO_5016852626" evidence="2">
    <location>
        <begin position="25"/>
        <end position="673"/>
    </location>
</feature>
<protein>
    <submittedName>
        <fullName evidence="3">Uncharacterized protein</fullName>
    </submittedName>
</protein>
<feature type="compositionally biased region" description="Basic and acidic residues" evidence="1">
    <location>
        <begin position="160"/>
        <end position="173"/>
    </location>
</feature>
<evidence type="ECO:0000313" key="3">
    <source>
        <dbReference type="EMBL" id="RCI08916.1"/>
    </source>
</evidence>
<comment type="caution">
    <text evidence="3">The sequence shown here is derived from an EMBL/GenBank/DDBJ whole genome shotgun (WGS) entry which is preliminary data.</text>
</comment>